<gene>
    <name evidence="2" type="ordered locus">Mlab_0536</name>
</gene>
<accession>A2SQV4</accession>
<reference evidence="2 3" key="1">
    <citation type="journal article" date="2009" name="Stand. Genomic Sci.">
        <title>Complete genome sequence of Methanocorpusculum labreanum type strain Z.</title>
        <authorList>
            <person name="Anderson I.J."/>
            <person name="Sieprawska-Lupa M."/>
            <person name="Goltsman E."/>
            <person name="Lapidus A."/>
            <person name="Copeland A."/>
            <person name="Glavina Del Rio T."/>
            <person name="Tice H."/>
            <person name="Dalin E."/>
            <person name="Barry K."/>
            <person name="Pitluck S."/>
            <person name="Hauser L."/>
            <person name="Land M."/>
            <person name="Lucas S."/>
            <person name="Richardson P."/>
            <person name="Whitman W.B."/>
            <person name="Kyrpides N.C."/>
        </authorList>
    </citation>
    <scope>NUCLEOTIDE SEQUENCE [LARGE SCALE GENOMIC DNA]</scope>
    <source>
        <strain evidence="3">ATCC 43576 / DSM 4855 / Z</strain>
    </source>
</reference>
<evidence type="ECO:0000313" key="2">
    <source>
        <dbReference type="EMBL" id="ABN06710.1"/>
    </source>
</evidence>
<dbReference type="RefSeq" id="WP_011832911.1">
    <property type="nucleotide sequence ID" value="NC_008942.1"/>
</dbReference>
<dbReference type="HOGENOM" id="CLU_1232779_0_0_2"/>
<feature type="domain" description="DUF4332" evidence="1">
    <location>
        <begin position="99"/>
        <end position="197"/>
    </location>
</feature>
<dbReference type="Proteomes" id="UP000000365">
    <property type="component" value="Chromosome"/>
</dbReference>
<dbReference type="SUPFAM" id="SSF158702">
    <property type="entry name" value="Sec63 N-terminal domain-like"/>
    <property type="match status" value="1"/>
</dbReference>
<dbReference type="EMBL" id="CP000559">
    <property type="protein sequence ID" value="ABN06710.1"/>
    <property type="molecule type" value="Genomic_DNA"/>
</dbReference>
<name>A2SQV4_METLZ</name>
<dbReference type="AlphaFoldDB" id="A2SQV4"/>
<evidence type="ECO:0000259" key="1">
    <source>
        <dbReference type="Pfam" id="PF14229"/>
    </source>
</evidence>
<keyword evidence="3" id="KW-1185">Reference proteome</keyword>
<dbReference type="OrthoDB" id="69806at2157"/>
<dbReference type="STRING" id="410358.Mlab_0536"/>
<dbReference type="Pfam" id="PF14229">
    <property type="entry name" value="DUF4332"/>
    <property type="match status" value="1"/>
</dbReference>
<dbReference type="InterPro" id="IPR025567">
    <property type="entry name" value="DUF4332"/>
</dbReference>
<dbReference type="eggNOG" id="arCOG08019">
    <property type="taxonomic scope" value="Archaea"/>
</dbReference>
<dbReference type="Gene3D" id="1.10.150.20">
    <property type="entry name" value="5' to 3' exonuclease, C-terminal subdomain"/>
    <property type="match status" value="1"/>
</dbReference>
<organism evidence="2 3">
    <name type="scientific">Methanocorpusculum labreanum (strain ATCC 43576 / DSM 4855 / Z)</name>
    <dbReference type="NCBI Taxonomy" id="410358"/>
    <lineage>
        <taxon>Archaea</taxon>
        <taxon>Methanobacteriati</taxon>
        <taxon>Methanobacteriota</taxon>
        <taxon>Stenosarchaea group</taxon>
        <taxon>Methanomicrobia</taxon>
        <taxon>Methanomicrobiales</taxon>
        <taxon>Methanocorpusculaceae</taxon>
        <taxon>Methanocorpusculum</taxon>
    </lineage>
</organism>
<dbReference type="KEGG" id="mla:Mlab_0536"/>
<protein>
    <recommendedName>
        <fullName evidence="1">DUF4332 domain-containing protein</fullName>
    </recommendedName>
</protein>
<evidence type="ECO:0000313" key="3">
    <source>
        <dbReference type="Proteomes" id="UP000000365"/>
    </source>
</evidence>
<dbReference type="GeneID" id="4795370"/>
<sequence length="224" mass="24585">MSYSIDLTGISLQSYQEILKKQNLLPSRRILLDDLETNFQRIADAGIGNMSALKKAVSSPEKLAKFAAQTHISKEYLTILKRELGSLEQKPVQISDFPGLSGQTVQILAKHGIKTSKDVYTAFQNEAAEKSLMEISGISRNELEEVCCLSDLVRINGVGAAAARAMFEAGYKNISDIASADAVNLLGQLSAVNADGRYYHAKLGKKDMQFVIDFAVLLRDLEKK</sequence>
<proteinExistence type="predicted"/>